<dbReference type="Gene3D" id="1.20.59.10">
    <property type="entry name" value="Chorismate mutase"/>
    <property type="match status" value="1"/>
</dbReference>
<dbReference type="SUPFAM" id="SSF48600">
    <property type="entry name" value="Chorismate mutase II"/>
    <property type="match status" value="1"/>
</dbReference>
<evidence type="ECO:0000256" key="1">
    <source>
        <dbReference type="ARBA" id="ARBA00012404"/>
    </source>
</evidence>
<evidence type="ECO:0000259" key="3">
    <source>
        <dbReference type="PROSITE" id="PS51168"/>
    </source>
</evidence>
<dbReference type="Proteomes" id="UP000198407">
    <property type="component" value="Unassembled WGS sequence"/>
</dbReference>
<keyword evidence="5" id="KW-1185">Reference proteome</keyword>
<dbReference type="GO" id="GO:0046417">
    <property type="term" value="P:chorismate metabolic process"/>
    <property type="evidence" value="ECO:0007669"/>
    <property type="project" value="InterPro"/>
</dbReference>
<gene>
    <name evidence="4" type="ORF">SAMN05444352_101413</name>
</gene>
<dbReference type="PANTHER" id="PTHR38041:SF1">
    <property type="entry name" value="CHORISMATE MUTASE"/>
    <property type="match status" value="1"/>
</dbReference>
<dbReference type="GO" id="GO:0004106">
    <property type="term" value="F:chorismate mutase activity"/>
    <property type="evidence" value="ECO:0007669"/>
    <property type="project" value="UniProtKB-EC"/>
</dbReference>
<sequence>MSGIPFDPASAGFQDLRPCREQLDRINLLLVDLLAERMTICRVIALIKARRGMPVIQPQRVLSTLERVRELSRTRQLRAEYLEDLFQLIIEETCDEELRVMADLQRSGEG</sequence>
<dbReference type="Pfam" id="PF01817">
    <property type="entry name" value="CM_2"/>
    <property type="match status" value="1"/>
</dbReference>
<dbReference type="EMBL" id="FZOL01000001">
    <property type="protein sequence ID" value="SNR94043.1"/>
    <property type="molecule type" value="Genomic_DNA"/>
</dbReference>
<feature type="domain" description="Chorismate mutase" evidence="3">
    <location>
        <begin position="10"/>
        <end position="101"/>
    </location>
</feature>
<dbReference type="OrthoDB" id="4479197at2"/>
<evidence type="ECO:0000313" key="4">
    <source>
        <dbReference type="EMBL" id="SNR94043.1"/>
    </source>
</evidence>
<dbReference type="GO" id="GO:0009697">
    <property type="term" value="P:salicylic acid biosynthetic process"/>
    <property type="evidence" value="ECO:0007669"/>
    <property type="project" value="TreeGrafter"/>
</dbReference>
<dbReference type="InterPro" id="IPR036263">
    <property type="entry name" value="Chorismate_II_sf"/>
</dbReference>
<dbReference type="AlphaFoldDB" id="A0A239AGI3"/>
<keyword evidence="2" id="KW-0413">Isomerase</keyword>
<evidence type="ECO:0000256" key="2">
    <source>
        <dbReference type="ARBA" id="ARBA00023235"/>
    </source>
</evidence>
<organism evidence="4 5">
    <name type="scientific">Pseudomonas japonica</name>
    <dbReference type="NCBI Taxonomy" id="256466"/>
    <lineage>
        <taxon>Bacteria</taxon>
        <taxon>Pseudomonadati</taxon>
        <taxon>Pseudomonadota</taxon>
        <taxon>Gammaproteobacteria</taxon>
        <taxon>Pseudomonadales</taxon>
        <taxon>Pseudomonadaceae</taxon>
        <taxon>Pseudomonas</taxon>
    </lineage>
</organism>
<proteinExistence type="predicted"/>
<dbReference type="InterPro" id="IPR002701">
    <property type="entry name" value="CM_II_prokaryot"/>
</dbReference>
<dbReference type="InterPro" id="IPR036979">
    <property type="entry name" value="CM_dom_sf"/>
</dbReference>
<dbReference type="PANTHER" id="PTHR38041">
    <property type="entry name" value="CHORISMATE MUTASE"/>
    <property type="match status" value="1"/>
</dbReference>
<dbReference type="STRING" id="1215104.GCA_000730585_04097"/>
<dbReference type="PROSITE" id="PS51168">
    <property type="entry name" value="CHORISMATE_MUT_2"/>
    <property type="match status" value="1"/>
</dbReference>
<evidence type="ECO:0000313" key="5">
    <source>
        <dbReference type="Proteomes" id="UP000198407"/>
    </source>
</evidence>
<protein>
    <recommendedName>
        <fullName evidence="1">chorismate mutase</fullName>
        <ecNumber evidence="1">5.4.99.5</ecNumber>
    </recommendedName>
</protein>
<name>A0A239AGI3_9PSED</name>
<dbReference type="InterPro" id="IPR051331">
    <property type="entry name" value="Chorismate_mutase-related"/>
</dbReference>
<dbReference type="EC" id="5.4.99.5" evidence="1"/>
<reference evidence="5" key="1">
    <citation type="submission" date="2017-06" db="EMBL/GenBank/DDBJ databases">
        <authorList>
            <person name="Varghese N."/>
            <person name="Submissions S."/>
        </authorList>
    </citation>
    <scope>NUCLEOTIDE SEQUENCE [LARGE SCALE GENOMIC DNA]</scope>
    <source>
        <strain evidence="5">DSM 22348</strain>
    </source>
</reference>
<dbReference type="RefSeq" id="WP_042122784.1">
    <property type="nucleotide sequence ID" value="NZ_FZOL01000001.1"/>
</dbReference>
<accession>A0A239AGI3</accession>
<dbReference type="SMART" id="SM00830">
    <property type="entry name" value="CM_2"/>
    <property type="match status" value="1"/>
</dbReference>